<reference evidence="2 3" key="1">
    <citation type="submission" date="2018-03" db="EMBL/GenBank/DDBJ databases">
        <authorList>
            <person name="Keele B.F."/>
        </authorList>
    </citation>
    <scope>NUCLEOTIDE SEQUENCE [LARGE SCALE GENOMIC DNA]</scope>
    <source>
        <strain evidence="2 3">CECT 8811</strain>
    </source>
</reference>
<protein>
    <recommendedName>
        <fullName evidence="4">SH3b domain-containing protein</fullName>
    </recommendedName>
</protein>
<accession>A0A2R8AH51</accession>
<sequence>MKNRFGIRFAASILAAVLTVQISYAQTDAEPGTRVERGAVTNLPIPRFVSLKGSEGNVRRGPSLRHRIDWVYKQRGMPLRVIGEFEHWRQVQDRDGVGGWVHYSLLSGARTAIVDQDLMPLYSRADPESQINAYLEAGVIARIESCGPVWCRLKADGIRGWTTKEMIWGVGPDEEIK</sequence>
<feature type="chain" id="PRO_5015335433" description="SH3b domain-containing protein" evidence="1">
    <location>
        <begin position="26"/>
        <end position="177"/>
    </location>
</feature>
<keyword evidence="3" id="KW-1185">Reference proteome</keyword>
<evidence type="ECO:0000256" key="1">
    <source>
        <dbReference type="SAM" id="SignalP"/>
    </source>
</evidence>
<dbReference type="RefSeq" id="WP_370738865.1">
    <property type="nucleotide sequence ID" value="NZ_OMOI01000001.1"/>
</dbReference>
<organism evidence="2 3">
    <name type="scientific">Aliiroseovarius pelagivivens</name>
    <dbReference type="NCBI Taxonomy" id="1639690"/>
    <lineage>
        <taxon>Bacteria</taxon>
        <taxon>Pseudomonadati</taxon>
        <taxon>Pseudomonadota</taxon>
        <taxon>Alphaproteobacteria</taxon>
        <taxon>Rhodobacterales</taxon>
        <taxon>Paracoccaceae</taxon>
        <taxon>Aliiroseovarius</taxon>
    </lineage>
</organism>
<gene>
    <name evidence="2" type="ORF">ALP8811_00380</name>
</gene>
<dbReference type="Gene3D" id="2.30.30.40">
    <property type="entry name" value="SH3 Domains"/>
    <property type="match status" value="1"/>
</dbReference>
<evidence type="ECO:0008006" key="4">
    <source>
        <dbReference type="Google" id="ProtNLM"/>
    </source>
</evidence>
<name>A0A2R8AH51_9RHOB</name>
<dbReference type="Pfam" id="PF06347">
    <property type="entry name" value="SH3_4"/>
    <property type="match status" value="2"/>
</dbReference>
<dbReference type="Proteomes" id="UP000244911">
    <property type="component" value="Unassembled WGS sequence"/>
</dbReference>
<dbReference type="AlphaFoldDB" id="A0A2R8AH51"/>
<dbReference type="InterPro" id="IPR010466">
    <property type="entry name" value="DUF1058"/>
</dbReference>
<evidence type="ECO:0000313" key="3">
    <source>
        <dbReference type="Proteomes" id="UP000244911"/>
    </source>
</evidence>
<dbReference type="EMBL" id="OMOI01000001">
    <property type="protein sequence ID" value="SPF75393.1"/>
    <property type="molecule type" value="Genomic_DNA"/>
</dbReference>
<evidence type="ECO:0000313" key="2">
    <source>
        <dbReference type="EMBL" id="SPF75393.1"/>
    </source>
</evidence>
<proteinExistence type="predicted"/>
<feature type="signal peptide" evidence="1">
    <location>
        <begin position="1"/>
        <end position="25"/>
    </location>
</feature>
<keyword evidence="1" id="KW-0732">Signal</keyword>